<proteinExistence type="predicted"/>
<protein>
    <recommendedName>
        <fullName evidence="3">Transposase</fullName>
    </recommendedName>
</protein>
<gene>
    <name evidence="1" type="ORF">ACFQMH_14215</name>
</gene>
<sequence length="117" mass="13134">MRDAPEDIADPIVEFTAQGLGNRPAKHLWRNLVAVDLSFYKSYIAEEIRDEGREQGREQGGAQQGAQDVLLVLEQRGLDVADDVRRRITDCDDPGILRRWLARAVTAPTAEEIFGDE</sequence>
<keyword evidence="2" id="KW-1185">Reference proteome</keyword>
<evidence type="ECO:0000313" key="1">
    <source>
        <dbReference type="EMBL" id="MFC7012850.1"/>
    </source>
</evidence>
<organism evidence="1 2">
    <name type="scientific">Streptomyces viridiviolaceus</name>
    <dbReference type="NCBI Taxonomy" id="68282"/>
    <lineage>
        <taxon>Bacteria</taxon>
        <taxon>Bacillati</taxon>
        <taxon>Actinomycetota</taxon>
        <taxon>Actinomycetes</taxon>
        <taxon>Kitasatosporales</taxon>
        <taxon>Streptomycetaceae</taxon>
        <taxon>Streptomyces</taxon>
    </lineage>
</organism>
<dbReference type="Proteomes" id="UP001596409">
    <property type="component" value="Unassembled WGS sequence"/>
</dbReference>
<evidence type="ECO:0000313" key="2">
    <source>
        <dbReference type="Proteomes" id="UP001596409"/>
    </source>
</evidence>
<evidence type="ECO:0008006" key="3">
    <source>
        <dbReference type="Google" id="ProtNLM"/>
    </source>
</evidence>
<dbReference type="EMBL" id="JBHSYM010000026">
    <property type="protein sequence ID" value="MFC7012850.1"/>
    <property type="molecule type" value="Genomic_DNA"/>
</dbReference>
<name>A0ABW2DY92_9ACTN</name>
<dbReference type="PANTHER" id="PTHR34613:SF1">
    <property type="entry name" value="SLL6017 PROTEIN"/>
    <property type="match status" value="1"/>
</dbReference>
<reference evidence="2" key="1">
    <citation type="journal article" date="2019" name="Int. J. Syst. Evol. Microbiol.">
        <title>The Global Catalogue of Microorganisms (GCM) 10K type strain sequencing project: providing services to taxonomists for standard genome sequencing and annotation.</title>
        <authorList>
            <consortium name="The Broad Institute Genomics Platform"/>
            <consortium name="The Broad Institute Genome Sequencing Center for Infectious Disease"/>
            <person name="Wu L."/>
            <person name="Ma J."/>
        </authorList>
    </citation>
    <scope>NUCLEOTIDE SEQUENCE [LARGE SCALE GENOMIC DNA]</scope>
    <source>
        <strain evidence="2">JCM 4855</strain>
    </source>
</reference>
<accession>A0ABW2DY92</accession>
<comment type="caution">
    <text evidence="1">The sequence shown here is derived from an EMBL/GenBank/DDBJ whole genome shotgun (WGS) entry which is preliminary data.</text>
</comment>
<dbReference type="RefSeq" id="WP_373303411.1">
    <property type="nucleotide sequence ID" value="NZ_BMWA01000019.1"/>
</dbReference>
<dbReference type="PANTHER" id="PTHR34613">
    <property type="entry name" value="SLL0800 PROTEIN"/>
    <property type="match status" value="1"/>
</dbReference>